<evidence type="ECO:0000256" key="5">
    <source>
        <dbReference type="ARBA" id="ARBA00022989"/>
    </source>
</evidence>
<organism evidence="11 12">
    <name type="scientific">Phialemonium atrogriseum</name>
    <dbReference type="NCBI Taxonomy" id="1093897"/>
    <lineage>
        <taxon>Eukaryota</taxon>
        <taxon>Fungi</taxon>
        <taxon>Dikarya</taxon>
        <taxon>Ascomycota</taxon>
        <taxon>Pezizomycotina</taxon>
        <taxon>Sordariomycetes</taxon>
        <taxon>Sordariomycetidae</taxon>
        <taxon>Cephalothecales</taxon>
        <taxon>Cephalothecaceae</taxon>
        <taxon>Phialemonium</taxon>
    </lineage>
</organism>
<evidence type="ECO:0000256" key="2">
    <source>
        <dbReference type="ARBA" id="ARBA00010992"/>
    </source>
</evidence>
<accession>A0AAJ0BNU1</accession>
<feature type="transmembrane region" description="Helical" evidence="9">
    <location>
        <begin position="189"/>
        <end position="208"/>
    </location>
</feature>
<evidence type="ECO:0000256" key="7">
    <source>
        <dbReference type="ARBA" id="ARBA00026248"/>
    </source>
</evidence>
<dbReference type="PROSITE" id="PS50850">
    <property type="entry name" value="MFS"/>
    <property type="match status" value="1"/>
</dbReference>
<proteinExistence type="inferred from homology"/>
<dbReference type="EMBL" id="MU839053">
    <property type="protein sequence ID" value="KAK1761724.1"/>
    <property type="molecule type" value="Genomic_DNA"/>
</dbReference>
<dbReference type="AlphaFoldDB" id="A0AAJ0BNU1"/>
<dbReference type="NCBIfam" id="TIGR00879">
    <property type="entry name" value="SP"/>
    <property type="match status" value="1"/>
</dbReference>
<evidence type="ECO:0000256" key="1">
    <source>
        <dbReference type="ARBA" id="ARBA00004141"/>
    </source>
</evidence>
<keyword evidence="6 9" id="KW-0472">Membrane</keyword>
<feature type="transmembrane region" description="Helical" evidence="9">
    <location>
        <begin position="228"/>
        <end position="249"/>
    </location>
</feature>
<feature type="transmembrane region" description="Helical" evidence="9">
    <location>
        <begin position="98"/>
        <end position="119"/>
    </location>
</feature>
<feature type="domain" description="Major facilitator superfamily (MFS) profile" evidence="10">
    <location>
        <begin position="54"/>
        <end position="499"/>
    </location>
</feature>
<feature type="transmembrane region" description="Helical" evidence="9">
    <location>
        <begin position="470"/>
        <end position="493"/>
    </location>
</feature>
<sequence length="529" mass="58884">MATDEFKSKDVINHCEKTGPQDRDGLHDAQEAAEQEREITFLQSLKLYPAAIAWSVLLSTAIVMEGYDTKLIGSLNAQPAFTKRYGTLLPSGKYQIPAPWQAGLSNGATIGSLIGLYLNGHISERIGFKKTMLASLVWMTAAIFIPVFAPSIEVLLAGQILQGIPWGVFQTLTTAYAAEVCPVNLRGYLTTYVNLCWVFGQFLSAGVLRAMAERTDQWAYRIPFALQWMWPVPLIVGITFAPESPWWCVRKNRIEDARRNLRRLTRSSSESGADIDKMLTLMQVTVNRERETGTGRHYQDCFRGVDLRRTIIACGCWGIQIMSGTGLRVYSTYFYQQAGLPSTQAFNMSLIQYALGIVGVLIAWFLLPHCGRRPLYLWGLAGLEVTLIIIGGLGTISNPAPSIAWAIGSMLIVYTLIYDITVGPICYAIVSEVPSSELRSKTIVLARMTYNLLNIVSNVITPYMLNPGAWAWGAKAGFFFAGTCTLSLVFTAFNIPETKGRTFAELNVLFRQRTKAWRFKDQSVNLEEE</sequence>
<dbReference type="InterPro" id="IPR020846">
    <property type="entry name" value="MFS_dom"/>
</dbReference>
<dbReference type="FunFam" id="1.20.1250.20:FF:000149">
    <property type="entry name" value="MFS transporter, SP family, general alpha glucoside:H+ symporter"/>
    <property type="match status" value="1"/>
</dbReference>
<dbReference type="InterPro" id="IPR005828">
    <property type="entry name" value="MFS_sugar_transport-like"/>
</dbReference>
<dbReference type="GO" id="GO:0005351">
    <property type="term" value="F:carbohydrate:proton symporter activity"/>
    <property type="evidence" value="ECO:0007669"/>
    <property type="project" value="TreeGrafter"/>
</dbReference>
<dbReference type="RefSeq" id="XP_060277937.1">
    <property type="nucleotide sequence ID" value="XM_060425723.1"/>
</dbReference>
<dbReference type="Proteomes" id="UP001244011">
    <property type="component" value="Unassembled WGS sequence"/>
</dbReference>
<evidence type="ECO:0000256" key="8">
    <source>
        <dbReference type="RuleBase" id="RU003346"/>
    </source>
</evidence>
<comment type="similarity">
    <text evidence="2 8">Belongs to the major facilitator superfamily. Sugar transporter (TC 2.A.1.1) family.</text>
</comment>
<dbReference type="GO" id="GO:0000023">
    <property type="term" value="P:maltose metabolic process"/>
    <property type="evidence" value="ECO:0007669"/>
    <property type="project" value="UniProtKB-KW"/>
</dbReference>
<dbReference type="GO" id="GO:0016020">
    <property type="term" value="C:membrane"/>
    <property type="evidence" value="ECO:0007669"/>
    <property type="project" value="UniProtKB-SubCell"/>
</dbReference>
<comment type="caution">
    <text evidence="11">The sequence shown here is derived from an EMBL/GenBank/DDBJ whole genome shotgun (WGS) entry which is preliminary data.</text>
</comment>
<evidence type="ECO:0000256" key="9">
    <source>
        <dbReference type="SAM" id="Phobius"/>
    </source>
</evidence>
<evidence type="ECO:0000256" key="4">
    <source>
        <dbReference type="ARBA" id="ARBA00022692"/>
    </source>
</evidence>
<protein>
    <submittedName>
        <fullName evidence="11">General substrate transporter</fullName>
    </submittedName>
</protein>
<dbReference type="InterPro" id="IPR050360">
    <property type="entry name" value="MFS_Sugar_Transporters"/>
</dbReference>
<evidence type="ECO:0000259" key="10">
    <source>
        <dbReference type="PROSITE" id="PS50850"/>
    </source>
</evidence>
<dbReference type="PROSITE" id="PS00217">
    <property type="entry name" value="SUGAR_TRANSPORT_2"/>
    <property type="match status" value="1"/>
</dbReference>
<feature type="transmembrane region" description="Helical" evidence="9">
    <location>
        <begin position="155"/>
        <end position="177"/>
    </location>
</feature>
<feature type="transmembrane region" description="Helical" evidence="9">
    <location>
        <begin position="131"/>
        <end position="149"/>
    </location>
</feature>
<dbReference type="Pfam" id="PF00083">
    <property type="entry name" value="Sugar_tr"/>
    <property type="match status" value="1"/>
</dbReference>
<feature type="transmembrane region" description="Helical" evidence="9">
    <location>
        <begin position="403"/>
        <end position="430"/>
    </location>
</feature>
<evidence type="ECO:0000313" key="12">
    <source>
        <dbReference type="Proteomes" id="UP001244011"/>
    </source>
</evidence>
<dbReference type="PANTHER" id="PTHR48022">
    <property type="entry name" value="PLASTIDIC GLUCOSE TRANSPORTER 4"/>
    <property type="match status" value="1"/>
</dbReference>
<dbReference type="PANTHER" id="PTHR48022:SF5">
    <property type="entry name" value="ALPHA-GLUCOSIDES PERMEASE MPH2-RELATED"/>
    <property type="match status" value="1"/>
</dbReference>
<evidence type="ECO:0000256" key="3">
    <source>
        <dbReference type="ARBA" id="ARBA00022448"/>
    </source>
</evidence>
<dbReference type="InterPro" id="IPR003663">
    <property type="entry name" value="Sugar/inositol_transpt"/>
</dbReference>
<reference evidence="11" key="1">
    <citation type="submission" date="2023-06" db="EMBL/GenBank/DDBJ databases">
        <title>Genome-scale phylogeny and comparative genomics of the fungal order Sordariales.</title>
        <authorList>
            <consortium name="Lawrence Berkeley National Laboratory"/>
            <person name="Hensen N."/>
            <person name="Bonometti L."/>
            <person name="Westerberg I."/>
            <person name="Brannstrom I.O."/>
            <person name="Guillou S."/>
            <person name="Cros-Aarteil S."/>
            <person name="Calhoun S."/>
            <person name="Haridas S."/>
            <person name="Kuo A."/>
            <person name="Mondo S."/>
            <person name="Pangilinan J."/>
            <person name="Riley R."/>
            <person name="Labutti K."/>
            <person name="Andreopoulos B."/>
            <person name="Lipzen A."/>
            <person name="Chen C."/>
            <person name="Yanf M."/>
            <person name="Daum C."/>
            <person name="Ng V."/>
            <person name="Clum A."/>
            <person name="Steindorff A."/>
            <person name="Ohm R."/>
            <person name="Martin F."/>
            <person name="Silar P."/>
            <person name="Natvig D."/>
            <person name="Lalanne C."/>
            <person name="Gautier V."/>
            <person name="Ament-Velasquez S.L."/>
            <person name="Kruys A."/>
            <person name="Hutchinson M.I."/>
            <person name="Powell A.J."/>
            <person name="Barry K."/>
            <person name="Miller A.N."/>
            <person name="Grigoriev I.V."/>
            <person name="Debuchy R."/>
            <person name="Gladieux P."/>
            <person name="Thoren M.H."/>
            <person name="Johannesson H."/>
        </authorList>
    </citation>
    <scope>NUCLEOTIDE SEQUENCE</scope>
    <source>
        <strain evidence="11">8032-3</strain>
    </source>
</reference>
<keyword evidence="5 9" id="KW-1133">Transmembrane helix</keyword>
<name>A0AAJ0BNU1_9PEZI</name>
<gene>
    <name evidence="11" type="ORF">QBC33DRAFT_502314</name>
</gene>
<feature type="transmembrane region" description="Helical" evidence="9">
    <location>
        <begin position="47"/>
        <end position="67"/>
    </location>
</feature>
<feature type="transmembrane region" description="Helical" evidence="9">
    <location>
        <begin position="350"/>
        <end position="368"/>
    </location>
</feature>
<feature type="transmembrane region" description="Helical" evidence="9">
    <location>
        <begin position="442"/>
        <end position="464"/>
    </location>
</feature>
<dbReference type="SUPFAM" id="SSF103473">
    <property type="entry name" value="MFS general substrate transporter"/>
    <property type="match status" value="1"/>
</dbReference>
<dbReference type="Gene3D" id="1.20.1250.20">
    <property type="entry name" value="MFS general substrate transporter like domains"/>
    <property type="match status" value="1"/>
</dbReference>
<dbReference type="InterPro" id="IPR005829">
    <property type="entry name" value="Sugar_transporter_CS"/>
</dbReference>
<keyword evidence="3 8" id="KW-0813">Transport</keyword>
<dbReference type="GeneID" id="85308910"/>
<evidence type="ECO:0000313" key="11">
    <source>
        <dbReference type="EMBL" id="KAK1761724.1"/>
    </source>
</evidence>
<feature type="transmembrane region" description="Helical" evidence="9">
    <location>
        <begin position="311"/>
        <end position="330"/>
    </location>
</feature>
<feature type="transmembrane region" description="Helical" evidence="9">
    <location>
        <begin position="375"/>
        <end position="397"/>
    </location>
</feature>
<keyword evidence="7" id="KW-0462">Maltose metabolism</keyword>
<keyword evidence="12" id="KW-1185">Reference proteome</keyword>
<keyword evidence="4 9" id="KW-0812">Transmembrane</keyword>
<dbReference type="InterPro" id="IPR036259">
    <property type="entry name" value="MFS_trans_sf"/>
</dbReference>
<evidence type="ECO:0000256" key="6">
    <source>
        <dbReference type="ARBA" id="ARBA00023136"/>
    </source>
</evidence>
<comment type="subcellular location">
    <subcellularLocation>
        <location evidence="1">Membrane</location>
        <topology evidence="1">Multi-pass membrane protein</topology>
    </subcellularLocation>
</comment>